<gene>
    <name evidence="3" type="ORF">AYO28_27225</name>
</gene>
<evidence type="ECO:0000259" key="2">
    <source>
        <dbReference type="Pfam" id="PF22178"/>
    </source>
</evidence>
<dbReference type="SUPFAM" id="SSF69349">
    <property type="entry name" value="Phage fibre proteins"/>
    <property type="match status" value="1"/>
</dbReference>
<dbReference type="AlphaFoldDB" id="A0A177S7F5"/>
<name>A0A177S7F5_PSEPU</name>
<dbReference type="InterPro" id="IPR054030">
    <property type="entry name" value="Gp5_Vgr_C"/>
</dbReference>
<feature type="region of interest" description="Disordered" evidence="1">
    <location>
        <begin position="31"/>
        <end position="70"/>
    </location>
</feature>
<dbReference type="EMBL" id="LUCV01000072">
    <property type="protein sequence ID" value="OAI81921.1"/>
    <property type="molecule type" value="Genomic_DNA"/>
</dbReference>
<reference evidence="3 4" key="1">
    <citation type="submission" date="2016-03" db="EMBL/GenBank/DDBJ databases">
        <title>Draft Genome Assembly of Pseudomonas putida strain CBF10-2.</title>
        <authorList>
            <person name="Iyer R.S."/>
            <person name="Damania A."/>
        </authorList>
    </citation>
    <scope>NUCLEOTIDE SEQUENCE [LARGE SCALE GENOMIC DNA]</scope>
    <source>
        <strain evidence="3 4">CBF10-2</strain>
    </source>
</reference>
<dbReference type="Proteomes" id="UP000077752">
    <property type="component" value="Unassembled WGS sequence"/>
</dbReference>
<sequence length="221" mass="23911">MTLKSQTHKGDGFNELSFEDEAGQEEVFIHAQRNQRNEVKHDETTHVGHDRSERVDNDESLTVGHDRKETVGNDEQVLIGENRRHEIGNNDDLIIGGNHSISTAGDRTEEVGSSRLDKTAANHSVAIGGNLDQQVQGTVVLQAGQRITQHTKVYEIHSSEAVVIKGPGGTLRIDASGITLDGVVINLIGPMTKSGGGSGNSLVLASEIAQEERVKCREPRP</sequence>
<proteinExistence type="predicted"/>
<feature type="domain" description="Gp5/Type VI secretion system Vgr C-terminal trimerisation" evidence="2">
    <location>
        <begin position="1"/>
        <end position="111"/>
    </location>
</feature>
<evidence type="ECO:0000256" key="1">
    <source>
        <dbReference type="SAM" id="MobiDB-lite"/>
    </source>
</evidence>
<organism evidence="3 4">
    <name type="scientific">Pseudomonas putida</name>
    <name type="common">Arthrobacter siderocapsulatus</name>
    <dbReference type="NCBI Taxonomy" id="303"/>
    <lineage>
        <taxon>Bacteria</taxon>
        <taxon>Pseudomonadati</taxon>
        <taxon>Pseudomonadota</taxon>
        <taxon>Gammaproteobacteria</taxon>
        <taxon>Pseudomonadales</taxon>
        <taxon>Pseudomonadaceae</taxon>
        <taxon>Pseudomonas</taxon>
    </lineage>
</organism>
<dbReference type="Pfam" id="PF22178">
    <property type="entry name" value="Gp5_trimer_C"/>
    <property type="match status" value="1"/>
</dbReference>
<accession>A0A177S7F5</accession>
<comment type="caution">
    <text evidence="3">The sequence shown here is derived from an EMBL/GenBank/DDBJ whole genome shotgun (WGS) entry which is preliminary data.</text>
</comment>
<evidence type="ECO:0000313" key="3">
    <source>
        <dbReference type="EMBL" id="OAI81921.1"/>
    </source>
</evidence>
<feature type="compositionally biased region" description="Basic and acidic residues" evidence="1">
    <location>
        <begin position="35"/>
        <end position="57"/>
    </location>
</feature>
<evidence type="ECO:0000313" key="4">
    <source>
        <dbReference type="Proteomes" id="UP000077752"/>
    </source>
</evidence>
<protein>
    <submittedName>
        <fullName evidence="3">Rhs element Vgr protein</fullName>
    </submittedName>
</protein>